<sequence>MSFLRPQTAFLAGLLFCVPALATAADNIFTSPDQSFTIYGGIGFANIKAGEYVYDGSHKLSQLDWESKGVTLYTFGAMADLDKNWSMKANVNIGANGNGHMVDYDWLVYSIDDWTHRSTHPDTKLDHYFNGSIEVDRDVYSNDATTLDLGLGFSYSDVKWSAFGGSYIYSTSALHDTVGSFADGERAISYRQKIPVAFLAANAEHKIGAFTLSGGLKGGLSFGIEDIDDHWMRDLRFYDSMGAAPMLGANVAVNYEFTQNAAFYVAGNFEKVFRTKGDVRMVDTTGASDDEHFSNGAGADFQAVSISFGLKGKF</sequence>
<dbReference type="RefSeq" id="WP_163904692.1">
    <property type="nucleotide sequence ID" value="NZ_CP048427.1"/>
</dbReference>
<feature type="active site" evidence="1">
    <location>
        <position position="103"/>
    </location>
</feature>
<feature type="active site" evidence="1">
    <location>
        <position position="230"/>
    </location>
</feature>
<dbReference type="EMBL" id="JAAKZH010000003">
    <property type="protein sequence ID" value="NGO64564.1"/>
    <property type="molecule type" value="Genomic_DNA"/>
</dbReference>
<reference evidence="3 4" key="1">
    <citation type="submission" date="2020-02" db="EMBL/GenBank/DDBJ databases">
        <title>Genome sequence of the type strain CCBAU10050 of Rhizobium daejeonense.</title>
        <authorList>
            <person name="Gao J."/>
            <person name="Sun J."/>
        </authorList>
    </citation>
    <scope>NUCLEOTIDE SEQUENCE [LARGE SCALE GENOMIC DNA]</scope>
    <source>
        <strain evidence="3 4">CCBAU10050</strain>
    </source>
</reference>
<dbReference type="SUPFAM" id="SSF69917">
    <property type="entry name" value="OMPT-like"/>
    <property type="match status" value="1"/>
</dbReference>
<dbReference type="InterPro" id="IPR020080">
    <property type="entry name" value="OM_adhesin/peptidase_omptin"/>
</dbReference>
<dbReference type="GO" id="GO:0009279">
    <property type="term" value="C:cell outer membrane"/>
    <property type="evidence" value="ECO:0007669"/>
    <property type="project" value="InterPro"/>
</dbReference>
<keyword evidence="2" id="KW-0732">Signal</keyword>
<dbReference type="Proteomes" id="UP000477849">
    <property type="component" value="Unassembled WGS sequence"/>
</dbReference>
<protein>
    <submittedName>
        <fullName evidence="3">Omptin family outer membrane protease</fullName>
    </submittedName>
</protein>
<feature type="active site" evidence="1">
    <location>
        <position position="105"/>
    </location>
</feature>
<dbReference type="Pfam" id="PF01278">
    <property type="entry name" value="Omptin"/>
    <property type="match status" value="1"/>
</dbReference>
<feature type="signal peptide" evidence="2">
    <location>
        <begin position="1"/>
        <end position="24"/>
    </location>
</feature>
<dbReference type="GO" id="GO:0006508">
    <property type="term" value="P:proteolysis"/>
    <property type="evidence" value="ECO:0007669"/>
    <property type="project" value="UniProtKB-KW"/>
</dbReference>
<dbReference type="InterPro" id="IPR000036">
    <property type="entry name" value="Peptidase_A26_omptin"/>
</dbReference>
<evidence type="ECO:0000256" key="1">
    <source>
        <dbReference type="PIRSR" id="PIRSR001522-1"/>
    </source>
</evidence>
<evidence type="ECO:0000313" key="4">
    <source>
        <dbReference type="Proteomes" id="UP000477849"/>
    </source>
</evidence>
<keyword evidence="4" id="KW-1185">Reference proteome</keyword>
<dbReference type="Gene3D" id="2.40.128.90">
    <property type="entry name" value="OMPT-like"/>
    <property type="match status" value="1"/>
</dbReference>
<organism evidence="3 4">
    <name type="scientific">Rhizobium daejeonense</name>
    <dbReference type="NCBI Taxonomy" id="240521"/>
    <lineage>
        <taxon>Bacteria</taxon>
        <taxon>Pseudomonadati</taxon>
        <taxon>Pseudomonadota</taxon>
        <taxon>Alphaproteobacteria</taxon>
        <taxon>Hyphomicrobiales</taxon>
        <taxon>Rhizobiaceae</taxon>
        <taxon>Rhizobium/Agrobacterium group</taxon>
        <taxon>Rhizobium</taxon>
    </lineage>
</organism>
<dbReference type="GO" id="GO:0004190">
    <property type="term" value="F:aspartic-type endopeptidase activity"/>
    <property type="evidence" value="ECO:0007669"/>
    <property type="project" value="InterPro"/>
</dbReference>
<evidence type="ECO:0000313" key="3">
    <source>
        <dbReference type="EMBL" id="NGO64564.1"/>
    </source>
</evidence>
<dbReference type="PIRSF" id="PIRSF001522">
    <property type="entry name" value="Peptidase_A26"/>
    <property type="match status" value="1"/>
</dbReference>
<feature type="active site" evidence="1">
    <location>
        <position position="228"/>
    </location>
</feature>
<gene>
    <name evidence="3" type="ORF">G6N76_12895</name>
</gene>
<dbReference type="InterPro" id="IPR053724">
    <property type="entry name" value="OMP_A26_sf"/>
</dbReference>
<feature type="chain" id="PRO_5026982346" evidence="2">
    <location>
        <begin position="25"/>
        <end position="314"/>
    </location>
</feature>
<comment type="caution">
    <text evidence="3">The sequence shown here is derived from an EMBL/GenBank/DDBJ whole genome shotgun (WGS) entry which is preliminary data.</text>
</comment>
<name>A0A6M1RSA6_9HYPH</name>
<keyword evidence="3" id="KW-0645">Protease</keyword>
<dbReference type="AlphaFoldDB" id="A0A6M1RSA6"/>
<proteinExistence type="predicted"/>
<evidence type="ECO:0000256" key="2">
    <source>
        <dbReference type="SAM" id="SignalP"/>
    </source>
</evidence>
<accession>A0A6M1RSA6</accession>
<keyword evidence="3" id="KW-0378">Hydrolase</keyword>
<dbReference type="PRINTS" id="PR00482">
    <property type="entry name" value="OMPTIN"/>
</dbReference>